<keyword evidence="19" id="KW-1185">Reference proteome</keyword>
<evidence type="ECO:0000256" key="7">
    <source>
        <dbReference type="ARBA" id="ARBA00022769"/>
    </source>
</evidence>
<dbReference type="InterPro" id="IPR041552">
    <property type="entry name" value="UvrA_DNA-bd"/>
</dbReference>
<keyword evidence="12" id="KW-0238">DNA-binding</keyword>
<keyword evidence="10" id="KW-0067">ATP-binding</keyword>
<accession>A0A1I4IVA8</accession>
<evidence type="ECO:0000256" key="8">
    <source>
        <dbReference type="ARBA" id="ARBA00022771"/>
    </source>
</evidence>
<dbReference type="RefSeq" id="WP_091482059.1">
    <property type="nucleotide sequence ID" value="NZ_FOTR01000002.1"/>
</dbReference>
<evidence type="ECO:0000256" key="10">
    <source>
        <dbReference type="ARBA" id="ARBA00022840"/>
    </source>
</evidence>
<evidence type="ECO:0000256" key="5">
    <source>
        <dbReference type="ARBA" id="ARBA00022741"/>
    </source>
</evidence>
<evidence type="ECO:0000313" key="18">
    <source>
        <dbReference type="EMBL" id="SFL58309.1"/>
    </source>
</evidence>
<dbReference type="InterPro" id="IPR003593">
    <property type="entry name" value="AAA+_ATPase"/>
</dbReference>
<evidence type="ECO:0000259" key="17">
    <source>
        <dbReference type="PROSITE" id="PS50893"/>
    </source>
</evidence>
<dbReference type="GO" id="GO:0006289">
    <property type="term" value="P:nucleotide-excision repair"/>
    <property type="evidence" value="ECO:0007669"/>
    <property type="project" value="InterPro"/>
</dbReference>
<dbReference type="InterPro" id="IPR017871">
    <property type="entry name" value="ABC_transporter-like_CS"/>
</dbReference>
<keyword evidence="4" id="KW-0677">Repeat</keyword>
<dbReference type="InterPro" id="IPR004602">
    <property type="entry name" value="UvrA"/>
</dbReference>
<evidence type="ECO:0000256" key="1">
    <source>
        <dbReference type="ARBA" id="ARBA00004496"/>
    </source>
</evidence>
<keyword evidence="3" id="KW-0479">Metal-binding</keyword>
<reference evidence="19" key="1">
    <citation type="submission" date="2016-10" db="EMBL/GenBank/DDBJ databases">
        <authorList>
            <person name="Varghese N."/>
            <person name="Submissions S."/>
        </authorList>
    </citation>
    <scope>NUCLEOTIDE SEQUENCE [LARGE SCALE GENOMIC DNA]</scope>
    <source>
        <strain evidence="19">CGMCC 1.4250</strain>
    </source>
</reference>
<dbReference type="Gene3D" id="3.40.50.300">
    <property type="entry name" value="P-loop containing nucleotide triphosphate hydrolases"/>
    <property type="match status" value="2"/>
</dbReference>
<keyword evidence="6" id="KW-0227">DNA damage</keyword>
<evidence type="ECO:0000256" key="9">
    <source>
        <dbReference type="ARBA" id="ARBA00022833"/>
    </source>
</evidence>
<organism evidence="18 19">
    <name type="scientific">Gracilibacillus orientalis</name>
    <dbReference type="NCBI Taxonomy" id="334253"/>
    <lineage>
        <taxon>Bacteria</taxon>
        <taxon>Bacillati</taxon>
        <taxon>Bacillota</taxon>
        <taxon>Bacilli</taxon>
        <taxon>Bacillales</taxon>
        <taxon>Bacillaceae</taxon>
        <taxon>Gracilibacillus</taxon>
    </lineage>
</organism>
<evidence type="ECO:0000256" key="13">
    <source>
        <dbReference type="ARBA" id="ARBA00023204"/>
    </source>
</evidence>
<dbReference type="OrthoDB" id="9809851at2"/>
<evidence type="ECO:0000256" key="3">
    <source>
        <dbReference type="ARBA" id="ARBA00022723"/>
    </source>
</evidence>
<dbReference type="EMBL" id="FOTR01000002">
    <property type="protein sequence ID" value="SFL58309.1"/>
    <property type="molecule type" value="Genomic_DNA"/>
</dbReference>
<evidence type="ECO:0000313" key="19">
    <source>
        <dbReference type="Proteomes" id="UP000198565"/>
    </source>
</evidence>
<keyword evidence="2" id="KW-0963">Cytoplasm</keyword>
<dbReference type="Gene3D" id="1.20.1580.10">
    <property type="entry name" value="ABC transporter ATPase like domain"/>
    <property type="match status" value="2"/>
</dbReference>
<dbReference type="PANTHER" id="PTHR43152">
    <property type="entry name" value="UVRABC SYSTEM PROTEIN A"/>
    <property type="match status" value="1"/>
</dbReference>
<dbReference type="PROSITE" id="PS00211">
    <property type="entry name" value="ABC_TRANSPORTER_1"/>
    <property type="match status" value="1"/>
</dbReference>
<dbReference type="NCBIfam" id="TIGR00630">
    <property type="entry name" value="uvra"/>
    <property type="match status" value="1"/>
</dbReference>
<feature type="domain" description="ABC transporter" evidence="17">
    <location>
        <begin position="488"/>
        <end position="817"/>
    </location>
</feature>
<evidence type="ECO:0000256" key="6">
    <source>
        <dbReference type="ARBA" id="ARBA00022763"/>
    </source>
</evidence>
<sequence>MNSIQIKGAYENNLKHISVSIPKNKLVVLTGPSGSGKSTLAMDTLQRECQRQYMESLGMTTDSVSKSKVEAMVGLSPSISIGQQITNRNPRSTVGTVTDMFTYLRLIYERLGEHKCPNCQYTILPSLDKETMQEETSGYTQYIHCPHCNTRLEKFTRSHFSFNTPEGACPTCDGLGEVSDIKKDMVIDENVSLNDGCVKVWMSGTYFDYQKHNVLTAAEYYQIPIDEKQLLNDYSVAQRDLLFYGVESQQFKAHFPNVKPPKTVSKGKFEGVLTSIWRRYKEKGGQSSEASLFFSQTCPDCHGKRLNKESRDVLVHNTSITELTTISLEDIYYWLQNLQTSLTEGQKIFVETYLHDLLEKISRVLKVGLGYLNLDRQTITLSGGEAQRLRLASLLGSGLTGVLYILDEPTAGLHPKDTKGLVDIMKQLRDLGNTVLVIEHDVDVMKEADHIIDMGPEAGSGGGEIVGEGTVQELQSQTESVTGAFLRENRNTIFKRRKGTGQAIQIQNAFKHNLKNISIDIPLNRLVSVSGVSGSGKSTLIFDVLANQDTTECESITGLEAINDVITASQAGLSRMQRSNVSTYTDMFTTVRNLFANLPEAKEQGFRAKNFSFNTAGGRCENCQGLGFISLNMHFIYDLEVVCPVCHGTRFKEELLTVKYEGYSVSDILNMSIAETMELFENHKALAPKIQLLNEIGLGYLKWGQSLTTLSGGEGQRLKLAKELNKKTNNHTLYILDEPSNGLHPKDVKQLLVLLNKLVESGNTVIVVEHNIDIIRASDWVIDLGPEGGNDGGAVVATGTPEEVVHSKTSYTAKFLKESLRV</sequence>
<dbReference type="Gene3D" id="1.10.8.280">
    <property type="entry name" value="ABC transporter ATPase domain-like"/>
    <property type="match status" value="1"/>
</dbReference>
<dbReference type="PROSITE" id="PS50893">
    <property type="entry name" value="ABC_TRANSPORTER_2"/>
    <property type="match status" value="2"/>
</dbReference>
<dbReference type="Proteomes" id="UP000198565">
    <property type="component" value="Unassembled WGS sequence"/>
</dbReference>
<dbReference type="STRING" id="334253.SAMN04487943_102320"/>
<keyword evidence="13" id="KW-0234">DNA repair</keyword>
<name>A0A1I4IVA8_9BACI</name>
<keyword evidence="9" id="KW-0862">Zinc</keyword>
<dbReference type="GO" id="GO:0003677">
    <property type="term" value="F:DNA binding"/>
    <property type="evidence" value="ECO:0007669"/>
    <property type="project" value="UniProtKB-KW"/>
</dbReference>
<evidence type="ECO:0000256" key="12">
    <source>
        <dbReference type="ARBA" id="ARBA00023125"/>
    </source>
</evidence>
<dbReference type="InterPro" id="IPR003439">
    <property type="entry name" value="ABC_transporter-like_ATP-bd"/>
</dbReference>
<evidence type="ECO:0000256" key="16">
    <source>
        <dbReference type="ARBA" id="ARBA00042156"/>
    </source>
</evidence>
<evidence type="ECO:0000256" key="11">
    <source>
        <dbReference type="ARBA" id="ARBA00022881"/>
    </source>
</evidence>
<dbReference type="SUPFAM" id="SSF52540">
    <property type="entry name" value="P-loop containing nucleoside triphosphate hydrolases"/>
    <property type="match status" value="2"/>
</dbReference>
<protein>
    <recommendedName>
        <fullName evidence="15">UvrABC system protein A</fullName>
    </recommendedName>
    <alternativeName>
        <fullName evidence="16">Excinuclease ABC subunit A</fullName>
    </alternativeName>
</protein>
<comment type="subcellular location">
    <subcellularLocation>
        <location evidence="1">Cytoplasm</location>
    </subcellularLocation>
</comment>
<evidence type="ECO:0000256" key="2">
    <source>
        <dbReference type="ARBA" id="ARBA00022490"/>
    </source>
</evidence>
<dbReference type="SMART" id="SM00382">
    <property type="entry name" value="AAA"/>
    <property type="match status" value="2"/>
</dbReference>
<dbReference type="GO" id="GO:0005524">
    <property type="term" value="F:ATP binding"/>
    <property type="evidence" value="ECO:0007669"/>
    <property type="project" value="UniProtKB-KW"/>
</dbReference>
<keyword evidence="11" id="KW-0267">Excision nuclease</keyword>
<feature type="domain" description="ABC transporter" evidence="17">
    <location>
        <begin position="236"/>
        <end position="487"/>
    </location>
</feature>
<dbReference type="GO" id="GO:0004518">
    <property type="term" value="F:nuclease activity"/>
    <property type="evidence" value="ECO:0007669"/>
    <property type="project" value="UniProtKB-KW"/>
</dbReference>
<dbReference type="GO" id="GO:0016887">
    <property type="term" value="F:ATP hydrolysis activity"/>
    <property type="evidence" value="ECO:0007669"/>
    <property type="project" value="InterPro"/>
</dbReference>
<dbReference type="InterPro" id="IPR027417">
    <property type="entry name" value="P-loop_NTPase"/>
</dbReference>
<keyword evidence="8" id="KW-0863">Zinc-finger</keyword>
<dbReference type="Pfam" id="PF17755">
    <property type="entry name" value="UvrA_DNA-bind"/>
    <property type="match status" value="1"/>
</dbReference>
<proteinExistence type="inferred from homology"/>
<dbReference type="GO" id="GO:0008270">
    <property type="term" value="F:zinc ion binding"/>
    <property type="evidence" value="ECO:0007669"/>
    <property type="project" value="UniProtKB-KW"/>
</dbReference>
<dbReference type="Pfam" id="PF00005">
    <property type="entry name" value="ABC_tran"/>
    <property type="match status" value="2"/>
</dbReference>
<gene>
    <name evidence="18" type="ORF">SAMN04487943_102320</name>
</gene>
<keyword evidence="5" id="KW-0547">Nucleotide-binding</keyword>
<dbReference type="AlphaFoldDB" id="A0A1I4IVA8"/>
<dbReference type="GO" id="GO:0005737">
    <property type="term" value="C:cytoplasm"/>
    <property type="evidence" value="ECO:0007669"/>
    <property type="project" value="UniProtKB-SubCell"/>
</dbReference>
<evidence type="ECO:0000256" key="4">
    <source>
        <dbReference type="ARBA" id="ARBA00022737"/>
    </source>
</evidence>
<evidence type="ECO:0000256" key="14">
    <source>
        <dbReference type="ARBA" id="ARBA00038000"/>
    </source>
</evidence>
<keyword evidence="7" id="KW-0228">DNA excision</keyword>
<dbReference type="PANTHER" id="PTHR43152:SF1">
    <property type="entry name" value="UVRA PROTEIN"/>
    <property type="match status" value="1"/>
</dbReference>
<comment type="similarity">
    <text evidence="14">Belongs to the ABC transporter superfamily. UvrA family.</text>
</comment>
<evidence type="ECO:0000256" key="15">
    <source>
        <dbReference type="ARBA" id="ARBA00039316"/>
    </source>
</evidence>
<dbReference type="GO" id="GO:0009380">
    <property type="term" value="C:excinuclease repair complex"/>
    <property type="evidence" value="ECO:0007669"/>
    <property type="project" value="InterPro"/>
</dbReference>